<evidence type="ECO:0000259" key="13">
    <source>
        <dbReference type="PROSITE" id="PS50004"/>
    </source>
</evidence>
<evidence type="ECO:0000256" key="2">
    <source>
        <dbReference type="ARBA" id="ARBA00022448"/>
    </source>
</evidence>
<feature type="region of interest" description="Disordered" evidence="11">
    <location>
        <begin position="1"/>
        <end position="183"/>
    </location>
</feature>
<protein>
    <submittedName>
        <fullName evidence="15">Meiotically up-regulated gene 190 protein</fullName>
    </submittedName>
</protein>
<dbReference type="Pfam" id="PF25669">
    <property type="entry name" value="SMP_MUG190-like"/>
    <property type="match status" value="1"/>
</dbReference>
<dbReference type="Proteomes" id="UP000799291">
    <property type="component" value="Unassembled WGS sequence"/>
</dbReference>
<dbReference type="OrthoDB" id="419768at2759"/>
<dbReference type="AlphaFoldDB" id="A0A6G1J309"/>
<feature type="compositionally biased region" description="Polar residues" evidence="11">
    <location>
        <begin position="115"/>
        <end position="125"/>
    </location>
</feature>
<feature type="compositionally biased region" description="Basic and acidic residues" evidence="11">
    <location>
        <begin position="136"/>
        <end position="148"/>
    </location>
</feature>
<dbReference type="InterPro" id="IPR037767">
    <property type="entry name" value="C2A_Mug190-like"/>
</dbReference>
<evidence type="ECO:0000313" key="15">
    <source>
        <dbReference type="EMBL" id="KAF2684906.1"/>
    </source>
</evidence>
<dbReference type="SMART" id="SM00239">
    <property type="entry name" value="C2"/>
    <property type="match status" value="2"/>
</dbReference>
<evidence type="ECO:0000256" key="7">
    <source>
        <dbReference type="ARBA" id="ARBA00022989"/>
    </source>
</evidence>
<feature type="compositionally biased region" description="Low complexity" evidence="11">
    <location>
        <begin position="1128"/>
        <end position="1138"/>
    </location>
</feature>
<dbReference type="InterPro" id="IPR031468">
    <property type="entry name" value="SMP_LBD"/>
</dbReference>
<dbReference type="PANTHER" id="PTHR47348">
    <property type="entry name" value="MEIOTICALLY UP-REGULATED GENE 190 PROTEIN"/>
    <property type="match status" value="1"/>
</dbReference>
<dbReference type="EMBL" id="MU005580">
    <property type="protein sequence ID" value="KAF2684906.1"/>
    <property type="molecule type" value="Genomic_DNA"/>
</dbReference>
<keyword evidence="5" id="KW-0677">Repeat</keyword>
<feature type="compositionally biased region" description="Basic and acidic residues" evidence="11">
    <location>
        <begin position="82"/>
        <end position="108"/>
    </location>
</feature>
<dbReference type="InterPro" id="IPR037765">
    <property type="entry name" value="C2B_Tricalbin"/>
</dbReference>
<evidence type="ECO:0000256" key="1">
    <source>
        <dbReference type="ARBA" id="ARBA00004586"/>
    </source>
</evidence>
<dbReference type="GO" id="GO:0006869">
    <property type="term" value="P:lipid transport"/>
    <property type="evidence" value="ECO:0007669"/>
    <property type="project" value="UniProtKB-KW"/>
</dbReference>
<feature type="transmembrane region" description="Helical" evidence="12">
    <location>
        <begin position="233"/>
        <end position="252"/>
    </location>
</feature>
<dbReference type="Gene3D" id="2.60.40.150">
    <property type="entry name" value="C2 domain"/>
    <property type="match status" value="2"/>
</dbReference>
<accession>A0A6G1J309</accession>
<feature type="region of interest" description="Disordered" evidence="11">
    <location>
        <begin position="390"/>
        <end position="432"/>
    </location>
</feature>
<dbReference type="PROSITE" id="PS50004">
    <property type="entry name" value="C2"/>
    <property type="match status" value="2"/>
</dbReference>
<dbReference type="InterPro" id="IPR057349">
    <property type="entry name" value="C2_Mug190_3rd"/>
</dbReference>
<dbReference type="GO" id="GO:0061817">
    <property type="term" value="P:endoplasmic reticulum-plasma membrane tethering"/>
    <property type="evidence" value="ECO:0007669"/>
    <property type="project" value="InterPro"/>
</dbReference>
<evidence type="ECO:0000256" key="4">
    <source>
        <dbReference type="ARBA" id="ARBA00022692"/>
    </source>
</evidence>
<evidence type="ECO:0000259" key="14">
    <source>
        <dbReference type="PROSITE" id="PS51847"/>
    </source>
</evidence>
<evidence type="ECO:0000256" key="5">
    <source>
        <dbReference type="ARBA" id="ARBA00022737"/>
    </source>
</evidence>
<keyword evidence="4 12" id="KW-0812">Transmembrane</keyword>
<keyword evidence="8" id="KW-0445">Lipid transport</keyword>
<evidence type="ECO:0000313" key="16">
    <source>
        <dbReference type="Proteomes" id="UP000799291"/>
    </source>
</evidence>
<evidence type="ECO:0000256" key="12">
    <source>
        <dbReference type="SAM" id="Phobius"/>
    </source>
</evidence>
<keyword evidence="3" id="KW-0597">Phosphoprotein</keyword>
<feature type="region of interest" description="Disordered" evidence="11">
    <location>
        <begin position="1116"/>
        <end position="1190"/>
    </location>
</feature>
<evidence type="ECO:0000256" key="6">
    <source>
        <dbReference type="ARBA" id="ARBA00022824"/>
    </source>
</evidence>
<gene>
    <name evidence="15" type="ORF">K458DRAFT_431170</name>
</gene>
<dbReference type="CDD" id="cd04052">
    <property type="entry name" value="C2B_Tricalbin-like"/>
    <property type="match status" value="1"/>
</dbReference>
<evidence type="ECO:0000256" key="3">
    <source>
        <dbReference type="ARBA" id="ARBA00022553"/>
    </source>
</evidence>
<keyword evidence="2" id="KW-0813">Transport</keyword>
<dbReference type="GO" id="GO:0005789">
    <property type="term" value="C:endoplasmic reticulum membrane"/>
    <property type="evidence" value="ECO:0007669"/>
    <property type="project" value="UniProtKB-SubCell"/>
</dbReference>
<feature type="compositionally biased region" description="Basic and acidic residues" evidence="11">
    <location>
        <begin position="397"/>
        <end position="423"/>
    </location>
</feature>
<evidence type="ECO:0000256" key="10">
    <source>
        <dbReference type="ARBA" id="ARBA00023136"/>
    </source>
</evidence>
<dbReference type="CDD" id="cd04041">
    <property type="entry name" value="C2A_fungal"/>
    <property type="match status" value="1"/>
</dbReference>
<dbReference type="PANTHER" id="PTHR47348:SF2">
    <property type="entry name" value="MEIOTICALLY UP-REGULATED 190 PROTEIN"/>
    <property type="match status" value="1"/>
</dbReference>
<dbReference type="Pfam" id="PF25331">
    <property type="entry name" value="C2_Mug190_3rd"/>
    <property type="match status" value="1"/>
</dbReference>
<sequence length="1239" mass="138553">MSGVEDANTTERKHKAPYTPHHPVPTVQKYREEKQQREEQYGAPQEEQDDRSKIGRLGDAYTALRHGPKAVNPDADTQPYKAENKNFGHDDTEADDHAGRVESRKGKDDEDGETAQDTTEGTMNESDPKKKRKEMKKFESDGTGREVTDPVTHLPVTIHDFTEKELKQTPKNGPPAGTEPRSATGAAALNKSGQQLSTELQDSEEGHAVMEALFPPPDFSMTREGITDVYKKAITTGLGLVSFSLISVVALFQFTRHTTGWSRAFFVFVEVAVSIVISVTVALGVRQWAENKINSVWETEVWQAERQKGKKIAKNATAESAQWLNSLLASVWPLINPDLFTAVCDTLEDVMQASLPKMVRMVSVDDIGQGSEAMRILGVRWLPTGAAARSVGQSGELKNDSEEKNDRTVPGESEIKNDQKDQDGDGQDDGVAQGMEAEEGDFVNVEIAFAYRPSTGRKGMKERAKNAHLYLAFYMPANVKLPVWVELKGFVGVMRMRLQLTPDPPFFSLCTLTFLGQPKVDIACVPLIKQGPNLMDLPLISHFVQSSVNAAMAEYVAPKSLTLDLKDMLMGDDFKKDTNARGVIMVTIKHAFDFKEGDASWGPLKKGSADPYVAVGWAKFGKPLWSTRVLQDNMEPHWEETGFVLVSPEELDVDERLRLQLYDSDRTSADDDLGRIELDLKQLMKDEATNGKVHERRDGFKSLKKGEGMPGKLSWSVGYFSKTRITDGQLTAQEEDPDVKTIDQLKEKVYKQSENKLREASKDERDEVEQQKAQDFKARQDQLIIASPPPEQFPSGILSIQIHQITGLELETLNKNKASKGETDSDEQEQGDDLPSSYCTIILNHQKVFKTRTKPKNSKPFFNAGCERFIRDFRNTEVHISVRDARLHEKDPLLGIIYLPLSRLFEHRSQINSSFPISGGVGYGRARISMVFRSVKLQAPQNLLGWDYGTLEINPVVKAIDISEDLKSLRMKIRTSLARGKLHSGAQDGDLNQHDGHTVWKTKKEGPIRLPVRKRYASPLIVEFRKDSALSDRTPAFCVLWLRDVPDNEEQTVRLTVWKGDLSRAENNVLEEYGEKSGEIELKLTLWSGLSGYHQPLAKKDTNIADVMEVLDTANDNDEMDWDNGHASSSSSSDSSSSDSDDSDEGDGLESGAKKLIPSVLKRSTNGSMDSDGKRGPLDQLREYKRNNKQLHRKNRGMMQWKGPRTLAWMKHVAQRGENKVEGLFRHKERGGGGVETEV</sequence>
<feature type="domain" description="C2" evidence="13">
    <location>
        <begin position="564"/>
        <end position="693"/>
    </location>
</feature>
<feature type="transmembrane region" description="Helical" evidence="12">
    <location>
        <begin position="264"/>
        <end position="285"/>
    </location>
</feature>
<dbReference type="CDD" id="cd21676">
    <property type="entry name" value="SMP_Mug190"/>
    <property type="match status" value="1"/>
</dbReference>
<dbReference type="GO" id="GO:0008289">
    <property type="term" value="F:lipid binding"/>
    <property type="evidence" value="ECO:0007669"/>
    <property type="project" value="UniProtKB-KW"/>
</dbReference>
<feature type="compositionally biased region" description="Acidic residues" evidence="11">
    <location>
        <begin position="1139"/>
        <end position="1148"/>
    </location>
</feature>
<feature type="domain" description="C2" evidence="13">
    <location>
        <begin position="779"/>
        <end position="915"/>
    </location>
</feature>
<comment type="subcellular location">
    <subcellularLocation>
        <location evidence="1">Endoplasmic reticulum membrane</location>
    </subcellularLocation>
</comment>
<feature type="compositionally biased region" description="Basic and acidic residues" evidence="11">
    <location>
        <begin position="1171"/>
        <end position="1186"/>
    </location>
</feature>
<keyword evidence="6" id="KW-0256">Endoplasmic reticulum</keyword>
<dbReference type="InterPro" id="IPR035892">
    <property type="entry name" value="C2_domain_sf"/>
</dbReference>
<evidence type="ECO:0000256" key="8">
    <source>
        <dbReference type="ARBA" id="ARBA00023055"/>
    </source>
</evidence>
<feature type="compositionally biased region" description="Basic and acidic residues" evidence="11">
    <location>
        <begin position="29"/>
        <end position="40"/>
    </location>
</feature>
<proteinExistence type="predicted"/>
<reference evidence="15" key="1">
    <citation type="journal article" date="2020" name="Stud. Mycol.">
        <title>101 Dothideomycetes genomes: a test case for predicting lifestyles and emergence of pathogens.</title>
        <authorList>
            <person name="Haridas S."/>
            <person name="Albert R."/>
            <person name="Binder M."/>
            <person name="Bloem J."/>
            <person name="Labutti K."/>
            <person name="Salamov A."/>
            <person name="Andreopoulos B."/>
            <person name="Baker S."/>
            <person name="Barry K."/>
            <person name="Bills G."/>
            <person name="Bluhm B."/>
            <person name="Cannon C."/>
            <person name="Castanera R."/>
            <person name="Culley D."/>
            <person name="Daum C."/>
            <person name="Ezra D."/>
            <person name="Gonzalez J."/>
            <person name="Henrissat B."/>
            <person name="Kuo A."/>
            <person name="Liang C."/>
            <person name="Lipzen A."/>
            <person name="Lutzoni F."/>
            <person name="Magnuson J."/>
            <person name="Mondo S."/>
            <person name="Nolan M."/>
            <person name="Ohm R."/>
            <person name="Pangilinan J."/>
            <person name="Park H.-J."/>
            <person name="Ramirez L."/>
            <person name="Alfaro M."/>
            <person name="Sun H."/>
            <person name="Tritt A."/>
            <person name="Yoshinaga Y."/>
            <person name="Zwiers L.-H."/>
            <person name="Turgeon B."/>
            <person name="Goodwin S."/>
            <person name="Spatafora J."/>
            <person name="Crous P."/>
            <person name="Grigoriev I."/>
        </authorList>
    </citation>
    <scope>NUCLEOTIDE SEQUENCE</scope>
    <source>
        <strain evidence="15">CBS 122367</strain>
    </source>
</reference>
<feature type="domain" description="SMP-LTD" evidence="14">
    <location>
        <begin position="317"/>
        <end position="566"/>
    </location>
</feature>
<dbReference type="InterPro" id="IPR000008">
    <property type="entry name" value="C2_dom"/>
</dbReference>
<keyword evidence="7 12" id="KW-1133">Transmembrane helix</keyword>
<keyword evidence="9" id="KW-0446">Lipid-binding</keyword>
<dbReference type="Pfam" id="PF00168">
    <property type="entry name" value="C2"/>
    <property type="match status" value="2"/>
</dbReference>
<organism evidence="15 16">
    <name type="scientific">Lentithecium fluviatile CBS 122367</name>
    <dbReference type="NCBI Taxonomy" id="1168545"/>
    <lineage>
        <taxon>Eukaryota</taxon>
        <taxon>Fungi</taxon>
        <taxon>Dikarya</taxon>
        <taxon>Ascomycota</taxon>
        <taxon>Pezizomycotina</taxon>
        <taxon>Dothideomycetes</taxon>
        <taxon>Pleosporomycetidae</taxon>
        <taxon>Pleosporales</taxon>
        <taxon>Massarineae</taxon>
        <taxon>Lentitheciaceae</taxon>
        <taxon>Lentithecium</taxon>
    </lineage>
</organism>
<feature type="region of interest" description="Disordered" evidence="11">
    <location>
        <begin position="753"/>
        <end position="776"/>
    </location>
</feature>
<keyword evidence="10 12" id="KW-0472">Membrane</keyword>
<dbReference type="PROSITE" id="PS51847">
    <property type="entry name" value="SMP"/>
    <property type="match status" value="1"/>
</dbReference>
<keyword evidence="16" id="KW-1185">Reference proteome</keyword>
<dbReference type="SUPFAM" id="SSF49562">
    <property type="entry name" value="C2 domain (Calcium/lipid-binding domain, CaLB)"/>
    <property type="match status" value="2"/>
</dbReference>
<evidence type="ECO:0000256" key="9">
    <source>
        <dbReference type="ARBA" id="ARBA00023121"/>
    </source>
</evidence>
<evidence type="ECO:0000256" key="11">
    <source>
        <dbReference type="SAM" id="MobiDB-lite"/>
    </source>
</evidence>
<name>A0A6G1J309_9PLEO</name>